<name>A0A3L7J6T3_9MICO</name>
<dbReference type="CDD" id="cd06261">
    <property type="entry name" value="TM_PBP2"/>
    <property type="match status" value="1"/>
</dbReference>
<feature type="transmembrane region" description="Helical" evidence="7">
    <location>
        <begin position="95"/>
        <end position="120"/>
    </location>
</feature>
<dbReference type="PROSITE" id="PS50928">
    <property type="entry name" value="ABC_TM1"/>
    <property type="match status" value="1"/>
</dbReference>
<comment type="similarity">
    <text evidence="7">Belongs to the binding-protein-dependent transport system permease family.</text>
</comment>
<evidence type="ECO:0000256" key="2">
    <source>
        <dbReference type="ARBA" id="ARBA00022448"/>
    </source>
</evidence>
<feature type="transmembrane region" description="Helical" evidence="7">
    <location>
        <begin position="284"/>
        <end position="306"/>
    </location>
</feature>
<evidence type="ECO:0000256" key="1">
    <source>
        <dbReference type="ARBA" id="ARBA00004651"/>
    </source>
</evidence>
<reference evidence="9 10" key="1">
    <citation type="submission" date="2018-10" db="EMBL/GenBank/DDBJ databases">
        <authorList>
            <person name="Li J."/>
        </authorList>
    </citation>
    <scope>NUCLEOTIDE SEQUENCE [LARGE SCALE GENOMIC DNA]</scope>
    <source>
        <strain evidence="9 10">ZD1-4</strain>
    </source>
</reference>
<dbReference type="EMBL" id="RCWJ01000001">
    <property type="protein sequence ID" value="RLQ86427.1"/>
    <property type="molecule type" value="Genomic_DNA"/>
</dbReference>
<evidence type="ECO:0000259" key="8">
    <source>
        <dbReference type="PROSITE" id="PS50928"/>
    </source>
</evidence>
<dbReference type="InterPro" id="IPR035906">
    <property type="entry name" value="MetI-like_sf"/>
</dbReference>
<dbReference type="InterPro" id="IPR051393">
    <property type="entry name" value="ABC_transporter_permease"/>
</dbReference>
<feature type="transmembrane region" description="Helical" evidence="7">
    <location>
        <begin position="226"/>
        <end position="246"/>
    </location>
</feature>
<comment type="subcellular location">
    <subcellularLocation>
        <location evidence="1 7">Cell membrane</location>
        <topology evidence="1 7">Multi-pass membrane protein</topology>
    </subcellularLocation>
</comment>
<evidence type="ECO:0000256" key="5">
    <source>
        <dbReference type="ARBA" id="ARBA00022989"/>
    </source>
</evidence>
<organism evidence="9 10">
    <name type="scientific">Mycetocola zhadangensis</name>
    <dbReference type="NCBI Taxonomy" id="1164595"/>
    <lineage>
        <taxon>Bacteria</taxon>
        <taxon>Bacillati</taxon>
        <taxon>Actinomycetota</taxon>
        <taxon>Actinomycetes</taxon>
        <taxon>Micrococcales</taxon>
        <taxon>Microbacteriaceae</taxon>
        <taxon>Mycetocola</taxon>
    </lineage>
</organism>
<evidence type="ECO:0000256" key="7">
    <source>
        <dbReference type="RuleBase" id="RU363032"/>
    </source>
</evidence>
<dbReference type="Proteomes" id="UP000282460">
    <property type="component" value="Unassembled WGS sequence"/>
</dbReference>
<dbReference type="GO" id="GO:0005886">
    <property type="term" value="C:plasma membrane"/>
    <property type="evidence" value="ECO:0007669"/>
    <property type="project" value="UniProtKB-SubCell"/>
</dbReference>
<keyword evidence="5 7" id="KW-1133">Transmembrane helix</keyword>
<evidence type="ECO:0000256" key="4">
    <source>
        <dbReference type="ARBA" id="ARBA00022692"/>
    </source>
</evidence>
<dbReference type="SUPFAM" id="SSF161098">
    <property type="entry name" value="MetI-like"/>
    <property type="match status" value="1"/>
</dbReference>
<keyword evidence="3" id="KW-1003">Cell membrane</keyword>
<dbReference type="Gene3D" id="1.10.3720.10">
    <property type="entry name" value="MetI-like"/>
    <property type="match status" value="1"/>
</dbReference>
<dbReference type="PANTHER" id="PTHR30193">
    <property type="entry name" value="ABC TRANSPORTER PERMEASE PROTEIN"/>
    <property type="match status" value="1"/>
</dbReference>
<accession>A0A3L7J6T3</accession>
<keyword evidence="4 7" id="KW-0812">Transmembrane</keyword>
<proteinExistence type="inferred from homology"/>
<comment type="caution">
    <text evidence="9">The sequence shown here is derived from an EMBL/GenBank/DDBJ whole genome shotgun (WGS) entry which is preliminary data.</text>
</comment>
<evidence type="ECO:0000256" key="3">
    <source>
        <dbReference type="ARBA" id="ARBA00022475"/>
    </source>
</evidence>
<sequence>MGPATAATGTLLGKAGGQNDHLAGSHTRRGKPKIDRIYYLFLLPSLILFTLAITVPALVGIFYSFTNFIGFGDWQLVGITNYIAVFSDPLILSSYLFTFGFAVVTVFVVNAIAFLLAVALTSRIRMKAALRAVFVIPMVISAIVIAYVFKYLFANSLPALGAATGIGWMQESILANENLAWVAIVIVTAWQSIPGALLIYIAGLLSIPGEVYEAADIDGASAWTRLRSITLPLVAGYVIINIILGFKGYLNAYDVIVGLTQGGPGTATRSIAMTIFTGFTGGDYAYQMANATLFFIITVLISIIQLRITRGKAALS</sequence>
<evidence type="ECO:0000313" key="10">
    <source>
        <dbReference type="Proteomes" id="UP000282460"/>
    </source>
</evidence>
<protein>
    <submittedName>
        <fullName evidence="9">Sugar ABC transporter permease</fullName>
    </submittedName>
</protein>
<keyword evidence="2 7" id="KW-0813">Transport</keyword>
<dbReference type="InterPro" id="IPR000515">
    <property type="entry name" value="MetI-like"/>
</dbReference>
<keyword evidence="6 7" id="KW-0472">Membrane</keyword>
<feature type="transmembrane region" description="Helical" evidence="7">
    <location>
        <begin position="37"/>
        <end position="65"/>
    </location>
</feature>
<dbReference type="AlphaFoldDB" id="A0A3L7J6T3"/>
<dbReference type="Pfam" id="PF00528">
    <property type="entry name" value="BPD_transp_1"/>
    <property type="match status" value="1"/>
</dbReference>
<gene>
    <name evidence="9" type="ORF">D9V28_06340</name>
</gene>
<feature type="transmembrane region" description="Helical" evidence="7">
    <location>
        <begin position="132"/>
        <end position="153"/>
    </location>
</feature>
<evidence type="ECO:0000256" key="6">
    <source>
        <dbReference type="ARBA" id="ARBA00023136"/>
    </source>
</evidence>
<feature type="transmembrane region" description="Helical" evidence="7">
    <location>
        <begin position="179"/>
        <end position="205"/>
    </location>
</feature>
<feature type="domain" description="ABC transmembrane type-1" evidence="8">
    <location>
        <begin position="95"/>
        <end position="305"/>
    </location>
</feature>
<dbReference type="PANTHER" id="PTHR30193:SF37">
    <property type="entry name" value="INNER MEMBRANE ABC TRANSPORTER PERMEASE PROTEIN YCJO"/>
    <property type="match status" value="1"/>
</dbReference>
<evidence type="ECO:0000313" key="9">
    <source>
        <dbReference type="EMBL" id="RLQ86427.1"/>
    </source>
</evidence>
<dbReference type="GO" id="GO:0055085">
    <property type="term" value="P:transmembrane transport"/>
    <property type="evidence" value="ECO:0007669"/>
    <property type="project" value="InterPro"/>
</dbReference>
<keyword evidence="10" id="KW-1185">Reference proteome</keyword>